<dbReference type="GO" id="GO:0005737">
    <property type="term" value="C:cytoplasm"/>
    <property type="evidence" value="ECO:0007669"/>
    <property type="project" value="TreeGrafter"/>
</dbReference>
<keyword evidence="4" id="KW-1185">Reference proteome</keyword>
<dbReference type="Pfam" id="PF00069">
    <property type="entry name" value="Pkinase"/>
    <property type="match status" value="1"/>
</dbReference>
<evidence type="ECO:0000256" key="1">
    <source>
        <dbReference type="SAM" id="Phobius"/>
    </source>
</evidence>
<dbReference type="InterPro" id="IPR000719">
    <property type="entry name" value="Prot_kinase_dom"/>
</dbReference>
<keyword evidence="3" id="KW-0808">Transferase</keyword>
<dbReference type="Gene3D" id="1.10.510.10">
    <property type="entry name" value="Transferase(Phosphotransferase) domain 1"/>
    <property type="match status" value="1"/>
</dbReference>
<sequence length="336" mass="37727">MAWVAGDQLQGGKYTVEKELRRGRFGITYLVKNKNSDRQIIKTLDINLLTSLNQSDRERLETMFLQEAVKLTRCQHQHIVKFSEPFKEAESSCLVMEYVAGLNLAERDQLQLPEQEALVYIRQIGEALTVVHDNNLIHGDVQPENIILRGGKPEAVLIDFDLALDFDHELTTRRAEENAPGFTSPELYVKGTKPTQASDIYSLAATLYVLLTGKIPVDALKRKLDNIHLQEPKEINPKISDRINQEILTGMKLNPQERSQSVKKWLDSLGGTEKKPKPILDWSWDKNIQFWTLVIAGIAAIGTLLSGIVGWIPIFKPSPPTSTPSQSPSPTATNKP</sequence>
<accession>A0A1Z4V668</accession>
<dbReference type="PANTHER" id="PTHR24361">
    <property type="entry name" value="MITOGEN-ACTIVATED KINASE KINASE KINASE"/>
    <property type="match status" value="1"/>
</dbReference>
<proteinExistence type="predicted"/>
<dbReference type="InterPro" id="IPR053235">
    <property type="entry name" value="Ser_Thr_kinase"/>
</dbReference>
<dbReference type="GO" id="GO:0006974">
    <property type="term" value="P:DNA damage response"/>
    <property type="evidence" value="ECO:0007669"/>
    <property type="project" value="TreeGrafter"/>
</dbReference>
<evidence type="ECO:0000259" key="2">
    <source>
        <dbReference type="PROSITE" id="PS50011"/>
    </source>
</evidence>
<dbReference type="RefSeq" id="WP_096668884.1">
    <property type="nucleotide sequence ID" value="NZ_AP018316.1"/>
</dbReference>
<keyword evidence="3" id="KW-0418">Kinase</keyword>
<reference evidence="3 4" key="1">
    <citation type="submission" date="2017-06" db="EMBL/GenBank/DDBJ databases">
        <title>Genome sequencing of cyanobaciteial culture collection at National Institute for Environmental Studies (NIES).</title>
        <authorList>
            <person name="Hirose Y."/>
            <person name="Shimura Y."/>
            <person name="Fujisawa T."/>
            <person name="Nakamura Y."/>
            <person name="Kawachi M."/>
        </authorList>
    </citation>
    <scope>NUCLEOTIDE SEQUENCE [LARGE SCALE GENOMIC DNA]</scope>
    <source>
        <strain evidence="3 4">NIES-806</strain>
    </source>
</reference>
<dbReference type="EMBL" id="AP018316">
    <property type="protein sequence ID" value="BAZ87056.1"/>
    <property type="molecule type" value="Genomic_DNA"/>
</dbReference>
<keyword evidence="1" id="KW-0812">Transmembrane</keyword>
<name>A0A1Z4V668_9CYAN</name>
<dbReference type="Proteomes" id="UP000218702">
    <property type="component" value="Chromosome"/>
</dbReference>
<dbReference type="KEGG" id="dcm:NIES806_32740"/>
<dbReference type="OrthoDB" id="581647at2"/>
<dbReference type="GO" id="GO:0005524">
    <property type="term" value="F:ATP binding"/>
    <property type="evidence" value="ECO:0007669"/>
    <property type="project" value="InterPro"/>
</dbReference>
<protein>
    <submittedName>
        <fullName evidence="3">Protein kinase</fullName>
    </submittedName>
</protein>
<dbReference type="PANTHER" id="PTHR24361:SF613">
    <property type="entry name" value="NUCLEAR RECEPTOR-BINDING PROTEIN-RELATED"/>
    <property type="match status" value="1"/>
</dbReference>
<dbReference type="Gene3D" id="3.30.200.20">
    <property type="entry name" value="Phosphorylase Kinase, domain 1"/>
    <property type="match status" value="1"/>
</dbReference>
<gene>
    <name evidence="3" type="ORF">NIES806_32740</name>
</gene>
<feature type="domain" description="Protein kinase" evidence="2">
    <location>
        <begin position="14"/>
        <end position="280"/>
    </location>
</feature>
<evidence type="ECO:0000313" key="3">
    <source>
        <dbReference type="EMBL" id="BAZ87056.1"/>
    </source>
</evidence>
<dbReference type="PROSITE" id="PS50011">
    <property type="entry name" value="PROTEIN_KINASE_DOM"/>
    <property type="match status" value="1"/>
</dbReference>
<dbReference type="CDD" id="cd14014">
    <property type="entry name" value="STKc_PknB_like"/>
    <property type="match status" value="1"/>
</dbReference>
<feature type="transmembrane region" description="Helical" evidence="1">
    <location>
        <begin position="290"/>
        <end position="314"/>
    </location>
</feature>
<organism evidence="3 4">
    <name type="scientific">Dolichospermum compactum NIES-806</name>
    <dbReference type="NCBI Taxonomy" id="1973481"/>
    <lineage>
        <taxon>Bacteria</taxon>
        <taxon>Bacillati</taxon>
        <taxon>Cyanobacteriota</taxon>
        <taxon>Cyanophyceae</taxon>
        <taxon>Nostocales</taxon>
        <taxon>Aphanizomenonaceae</taxon>
        <taxon>Dolichospermum</taxon>
        <taxon>Dolichospermum compactum</taxon>
    </lineage>
</organism>
<dbReference type="SUPFAM" id="SSF56112">
    <property type="entry name" value="Protein kinase-like (PK-like)"/>
    <property type="match status" value="1"/>
</dbReference>
<keyword evidence="1" id="KW-0472">Membrane</keyword>
<evidence type="ECO:0000313" key="4">
    <source>
        <dbReference type="Proteomes" id="UP000218702"/>
    </source>
</evidence>
<dbReference type="GO" id="GO:0004674">
    <property type="term" value="F:protein serine/threonine kinase activity"/>
    <property type="evidence" value="ECO:0007669"/>
    <property type="project" value="TreeGrafter"/>
</dbReference>
<dbReference type="AlphaFoldDB" id="A0A1Z4V668"/>
<keyword evidence="1" id="KW-1133">Transmembrane helix</keyword>
<dbReference type="InterPro" id="IPR011009">
    <property type="entry name" value="Kinase-like_dom_sf"/>
</dbReference>